<dbReference type="HAMAP" id="MF_00966">
    <property type="entry name" value="G6PD"/>
    <property type="match status" value="1"/>
</dbReference>
<gene>
    <name evidence="11" type="ORF">MICPUN_78783</name>
</gene>
<dbReference type="SUPFAM" id="SSF51735">
    <property type="entry name" value="NAD(P)-binding Rossmann-fold domains"/>
    <property type="match status" value="1"/>
</dbReference>
<dbReference type="InterPro" id="IPR036291">
    <property type="entry name" value="NAD(P)-bd_dom_sf"/>
</dbReference>
<keyword evidence="3 8" id="KW-0313">Glucose metabolism</keyword>
<evidence type="ECO:0000256" key="6">
    <source>
        <dbReference type="ARBA" id="ARBA00023277"/>
    </source>
</evidence>
<evidence type="ECO:0000313" key="11">
    <source>
        <dbReference type="EMBL" id="ACO60822.1"/>
    </source>
</evidence>
<organism evidence="11 12">
    <name type="scientific">Micromonas commoda (strain RCC299 / NOUM17 / CCMP2709)</name>
    <name type="common">Picoplanktonic green alga</name>
    <dbReference type="NCBI Taxonomy" id="296587"/>
    <lineage>
        <taxon>Eukaryota</taxon>
        <taxon>Viridiplantae</taxon>
        <taxon>Chlorophyta</taxon>
        <taxon>Mamiellophyceae</taxon>
        <taxon>Mamiellales</taxon>
        <taxon>Mamiellaceae</taxon>
        <taxon>Micromonas</taxon>
    </lineage>
</organism>
<evidence type="ECO:0000313" key="12">
    <source>
        <dbReference type="Proteomes" id="UP000002009"/>
    </source>
</evidence>
<keyword evidence="6 8" id="KW-0119">Carbohydrate metabolism</keyword>
<comment type="pathway">
    <text evidence="1 8">Carbohydrate degradation; pentose phosphate pathway; D-ribulose 5-phosphate from D-glucose 6-phosphate (oxidative stage): step 1/3.</text>
</comment>
<dbReference type="GO" id="GO:0050661">
    <property type="term" value="F:NADP binding"/>
    <property type="evidence" value="ECO:0007669"/>
    <property type="project" value="InterPro"/>
</dbReference>
<evidence type="ECO:0000256" key="7">
    <source>
        <dbReference type="ARBA" id="ARBA00048749"/>
    </source>
</evidence>
<dbReference type="Pfam" id="PF00479">
    <property type="entry name" value="G6PD_N"/>
    <property type="match status" value="1"/>
</dbReference>
<dbReference type="FunCoup" id="C1E0H9">
    <property type="interactions" value="1191"/>
</dbReference>
<feature type="domain" description="Glucose-6-phosphate dehydrogenase NAD-binding" evidence="9">
    <location>
        <begin position="21"/>
        <end position="208"/>
    </location>
</feature>
<dbReference type="InterPro" id="IPR022674">
    <property type="entry name" value="G6P_DH_NAD-bd"/>
</dbReference>
<proteinExistence type="inferred from homology"/>
<dbReference type="GO" id="GO:0009051">
    <property type="term" value="P:pentose-phosphate shunt, oxidative branch"/>
    <property type="evidence" value="ECO:0007669"/>
    <property type="project" value="UniProtKB-ARBA"/>
</dbReference>
<dbReference type="InterPro" id="IPR022675">
    <property type="entry name" value="G6P_DH_C"/>
</dbReference>
<dbReference type="Gene3D" id="3.40.50.720">
    <property type="entry name" value="NAD(P)-binding Rossmann-like Domain"/>
    <property type="match status" value="1"/>
</dbReference>
<feature type="domain" description="Glucose-6-phosphate dehydrogenase C-terminal" evidence="10">
    <location>
        <begin position="211"/>
        <end position="499"/>
    </location>
</feature>
<dbReference type="InterPro" id="IPR019796">
    <property type="entry name" value="G6P_DH_AS"/>
</dbReference>
<dbReference type="InParanoid" id="C1E0H9"/>
<dbReference type="Pfam" id="PF02781">
    <property type="entry name" value="G6PD_C"/>
    <property type="match status" value="1"/>
</dbReference>
<keyword evidence="12" id="KW-1185">Reference proteome</keyword>
<evidence type="ECO:0000256" key="8">
    <source>
        <dbReference type="RuleBase" id="RU362120"/>
    </source>
</evidence>
<dbReference type="SUPFAM" id="SSF55347">
    <property type="entry name" value="Glyceraldehyde-3-phosphate dehydrogenase-like, C-terminal domain"/>
    <property type="match status" value="1"/>
</dbReference>
<dbReference type="GO" id="GO:0004345">
    <property type="term" value="F:glucose-6-phosphate dehydrogenase activity"/>
    <property type="evidence" value="ECO:0007669"/>
    <property type="project" value="UniProtKB-EC"/>
</dbReference>
<dbReference type="PROSITE" id="PS51257">
    <property type="entry name" value="PROKAR_LIPOPROTEIN"/>
    <property type="match status" value="1"/>
</dbReference>
<dbReference type="RefSeq" id="XP_002499564.1">
    <property type="nucleotide sequence ID" value="XM_002499518.1"/>
</dbReference>
<evidence type="ECO:0000256" key="5">
    <source>
        <dbReference type="ARBA" id="ARBA00023002"/>
    </source>
</evidence>
<comment type="similarity">
    <text evidence="2 8">Belongs to the glucose-6-phosphate dehydrogenase family.</text>
</comment>
<evidence type="ECO:0000256" key="4">
    <source>
        <dbReference type="ARBA" id="ARBA00022857"/>
    </source>
</evidence>
<dbReference type="PANTHER" id="PTHR23429">
    <property type="entry name" value="GLUCOSE-6-PHOSPHATE 1-DEHYDROGENASE G6PD"/>
    <property type="match status" value="1"/>
</dbReference>
<evidence type="ECO:0000259" key="10">
    <source>
        <dbReference type="Pfam" id="PF02781"/>
    </source>
</evidence>
<keyword evidence="5 8" id="KW-0560">Oxidoreductase</keyword>
<dbReference type="GeneID" id="8240759"/>
<dbReference type="PROSITE" id="PS00069">
    <property type="entry name" value="G6P_DEHYDROGENASE"/>
    <property type="match status" value="1"/>
</dbReference>
<protein>
    <recommendedName>
        <fullName evidence="8">Glucose-6-phosphate 1-dehydrogenase</fullName>
        <ecNumber evidence="8">1.1.1.49</ecNumber>
    </recommendedName>
</protein>
<dbReference type="KEGG" id="mis:MICPUN_78783"/>
<dbReference type="UniPathway" id="UPA00115">
    <property type="reaction ID" value="UER00408"/>
</dbReference>
<dbReference type="STRING" id="296587.C1E0H9"/>
<dbReference type="InterPro" id="IPR001282">
    <property type="entry name" value="G6P_DH"/>
</dbReference>
<dbReference type="OMA" id="ERAGYYE"/>
<name>C1E0H9_MICCC</name>
<evidence type="ECO:0000259" key="9">
    <source>
        <dbReference type="Pfam" id="PF00479"/>
    </source>
</evidence>
<dbReference type="EMBL" id="CP001323">
    <property type="protein sequence ID" value="ACO60822.1"/>
    <property type="molecule type" value="Genomic_DNA"/>
</dbReference>
<dbReference type="NCBIfam" id="TIGR00871">
    <property type="entry name" value="zwf"/>
    <property type="match status" value="1"/>
</dbReference>
<dbReference type="FunFam" id="3.30.360.10:FF:000018">
    <property type="entry name" value="Glucose-6-phosphate 1-dehydrogenase"/>
    <property type="match status" value="1"/>
</dbReference>
<keyword evidence="4 8" id="KW-0521">NADP</keyword>
<dbReference type="EC" id="1.1.1.49" evidence="8"/>
<dbReference type="OrthoDB" id="60984at2759"/>
<dbReference type="PIRSF" id="PIRSF000110">
    <property type="entry name" value="G6PD"/>
    <property type="match status" value="1"/>
</dbReference>
<dbReference type="AlphaFoldDB" id="C1E0H9"/>
<comment type="function">
    <text evidence="8">Catalyzes the rate-limiting step of the oxidative pentose-phosphate pathway, which represents a route for the dissimilation of carbohydrates besides glycolysis.</text>
</comment>
<dbReference type="GO" id="GO:0006006">
    <property type="term" value="P:glucose metabolic process"/>
    <property type="evidence" value="ECO:0007669"/>
    <property type="project" value="UniProtKB-KW"/>
</dbReference>
<dbReference type="PANTHER" id="PTHR23429:SF0">
    <property type="entry name" value="GLUCOSE-6-PHOSPHATE 1-DEHYDROGENASE"/>
    <property type="match status" value="1"/>
</dbReference>
<evidence type="ECO:0000256" key="2">
    <source>
        <dbReference type="ARBA" id="ARBA00009975"/>
    </source>
</evidence>
<dbReference type="PRINTS" id="PR00079">
    <property type="entry name" value="G6PDHDRGNASE"/>
</dbReference>
<sequence>MAPKSDKTDWGDEHNVLTVTVLGCTGDLAKKKTYPALFALFLHEHMPPRTVVLGYARSPMTDESLRDKIRPALKGPKDKVETFLASCFFQQGEYGSDDPEENAESDPPVFGALGDRVAALEDSRGGGFRVTGHRIFYLALPPSVYPPVCANIKRACMSPTGWTRIVVEKPFGKDLQSSEELSAGISKLFTESQLYRIDHYLGKELTQNLVVMRFANRFLAPLWNRDNIANVQILFKEPFGTQGRGGYFDQYGIIRDIIQNHLLQLLCLVAMEKPCSLSPDDIRDEKLKVLRCIEPVSTDNVALGQYTNGPGGEAYLDDATVPAGSKAPTFALCVLYVGNERWDGVPFIIKAGKALNEHKCEIRVQLKDVPGDLFAEQKVRGRQARNEFVVRLQPDPAIYMKMTVKEPGLGMELAQSELELLYTQKYESTPIPEAYERLILDCINGDQQHFVRRDELVAAWKIFTPLLKYIDAGGMNPELYPYGSRGPVNADKLREKTGHVLNLTAKDITWAVDVEGD</sequence>
<dbReference type="GO" id="GO:0005829">
    <property type="term" value="C:cytosol"/>
    <property type="evidence" value="ECO:0007669"/>
    <property type="project" value="TreeGrafter"/>
</dbReference>
<dbReference type="Gene3D" id="3.30.360.10">
    <property type="entry name" value="Dihydrodipicolinate Reductase, domain 2"/>
    <property type="match status" value="1"/>
</dbReference>
<dbReference type="eggNOG" id="KOG0563">
    <property type="taxonomic scope" value="Eukaryota"/>
</dbReference>
<evidence type="ECO:0000256" key="1">
    <source>
        <dbReference type="ARBA" id="ARBA00004937"/>
    </source>
</evidence>
<dbReference type="Proteomes" id="UP000002009">
    <property type="component" value="Chromosome 2"/>
</dbReference>
<accession>C1E0H9</accession>
<comment type="catalytic activity">
    <reaction evidence="7 8">
        <text>D-glucose 6-phosphate + NADP(+) = 6-phospho-D-glucono-1,5-lactone + NADPH + H(+)</text>
        <dbReference type="Rhea" id="RHEA:15841"/>
        <dbReference type="ChEBI" id="CHEBI:15378"/>
        <dbReference type="ChEBI" id="CHEBI:57783"/>
        <dbReference type="ChEBI" id="CHEBI:57955"/>
        <dbReference type="ChEBI" id="CHEBI:58349"/>
        <dbReference type="ChEBI" id="CHEBI:61548"/>
        <dbReference type="EC" id="1.1.1.49"/>
    </reaction>
</comment>
<reference evidence="11 12" key="1">
    <citation type="journal article" date="2009" name="Science">
        <title>Green evolution and dynamic adaptations revealed by genomes of the marine picoeukaryotes Micromonas.</title>
        <authorList>
            <person name="Worden A.Z."/>
            <person name="Lee J.H."/>
            <person name="Mock T."/>
            <person name="Rouze P."/>
            <person name="Simmons M.P."/>
            <person name="Aerts A.L."/>
            <person name="Allen A.E."/>
            <person name="Cuvelier M.L."/>
            <person name="Derelle E."/>
            <person name="Everett M.V."/>
            <person name="Foulon E."/>
            <person name="Grimwood J."/>
            <person name="Gundlach H."/>
            <person name="Henrissat B."/>
            <person name="Napoli C."/>
            <person name="McDonald S.M."/>
            <person name="Parker M.S."/>
            <person name="Rombauts S."/>
            <person name="Salamov A."/>
            <person name="Von Dassow P."/>
            <person name="Badger J.H."/>
            <person name="Coutinho P.M."/>
            <person name="Demir E."/>
            <person name="Dubchak I."/>
            <person name="Gentemann C."/>
            <person name="Eikrem W."/>
            <person name="Gready J.E."/>
            <person name="John U."/>
            <person name="Lanier W."/>
            <person name="Lindquist E.A."/>
            <person name="Lucas S."/>
            <person name="Mayer K.F."/>
            <person name="Moreau H."/>
            <person name="Not F."/>
            <person name="Otillar R."/>
            <person name="Panaud O."/>
            <person name="Pangilinan J."/>
            <person name="Paulsen I."/>
            <person name="Piegu B."/>
            <person name="Poliakov A."/>
            <person name="Robbens S."/>
            <person name="Schmutz J."/>
            <person name="Toulza E."/>
            <person name="Wyss T."/>
            <person name="Zelensky A."/>
            <person name="Zhou K."/>
            <person name="Armbrust E.V."/>
            <person name="Bhattacharya D."/>
            <person name="Goodenough U.W."/>
            <person name="Van de Peer Y."/>
            <person name="Grigoriev I.V."/>
        </authorList>
    </citation>
    <scope>NUCLEOTIDE SEQUENCE [LARGE SCALE GENOMIC DNA]</scope>
    <source>
        <strain evidence="12">RCC299 / NOUM17</strain>
    </source>
</reference>
<evidence type="ECO:0000256" key="3">
    <source>
        <dbReference type="ARBA" id="ARBA00022526"/>
    </source>
</evidence>